<organism evidence="1 2">
    <name type="scientific">Parascaris equorum</name>
    <name type="common">Equine roundworm</name>
    <dbReference type="NCBI Taxonomy" id="6256"/>
    <lineage>
        <taxon>Eukaryota</taxon>
        <taxon>Metazoa</taxon>
        <taxon>Ecdysozoa</taxon>
        <taxon>Nematoda</taxon>
        <taxon>Chromadorea</taxon>
        <taxon>Rhabditida</taxon>
        <taxon>Spirurina</taxon>
        <taxon>Ascaridomorpha</taxon>
        <taxon>Ascaridoidea</taxon>
        <taxon>Ascarididae</taxon>
        <taxon>Parascaris</taxon>
    </lineage>
</organism>
<evidence type="ECO:0000313" key="1">
    <source>
        <dbReference type="Proteomes" id="UP000887564"/>
    </source>
</evidence>
<protein>
    <submittedName>
        <fullName evidence="2">Uncharacterized protein</fullName>
    </submittedName>
</protein>
<evidence type="ECO:0000313" key="2">
    <source>
        <dbReference type="WBParaSite" id="PEQ_0000872601-mRNA-1"/>
    </source>
</evidence>
<dbReference type="AlphaFoldDB" id="A0A914S349"/>
<name>A0A914S349_PAREQ</name>
<accession>A0A914S349</accession>
<proteinExistence type="predicted"/>
<keyword evidence="1" id="KW-1185">Reference proteome</keyword>
<dbReference type="Proteomes" id="UP000887564">
    <property type="component" value="Unplaced"/>
</dbReference>
<dbReference type="WBParaSite" id="PEQ_0000872601-mRNA-1">
    <property type="protein sequence ID" value="PEQ_0000872601-mRNA-1"/>
    <property type="gene ID" value="PEQ_0000872601"/>
</dbReference>
<reference evidence="2" key="1">
    <citation type="submission" date="2022-11" db="UniProtKB">
        <authorList>
            <consortium name="WormBaseParasite"/>
        </authorList>
    </citation>
    <scope>IDENTIFICATION</scope>
</reference>
<sequence length="36" mass="3913">MTALGVSDLTDPRLARNIFCEPGTADASEPFRQVSF</sequence>